<sequence>MKFDRVVRWESATWTPRKLAMHMSKPARQAASQAAKYPLLADVLEAPPPARDPAAELRARQARMTSAESSMRNLHASQWRNARAKYRACTQEQRDEIDAKWATWTGPRNPVCFSYLVRVASGEYQAITDRMRQRDRELKAAIDAQRMAEAACKPQLFEDDSK</sequence>
<dbReference type="Proteomes" id="UP000484255">
    <property type="component" value="Unassembled WGS sequence"/>
</dbReference>
<reference evidence="1 2" key="1">
    <citation type="submission" date="2020-02" db="EMBL/GenBank/DDBJ databases">
        <title>Ideonella bacterium strain TBM-1.</title>
        <authorList>
            <person name="Chen W.-M."/>
        </authorList>
    </citation>
    <scope>NUCLEOTIDE SEQUENCE [LARGE SCALE GENOMIC DNA]</scope>
    <source>
        <strain evidence="1 2">TBM-1</strain>
    </source>
</reference>
<proteinExistence type="predicted"/>
<accession>A0A7C9PEM8</accession>
<dbReference type="AlphaFoldDB" id="A0A7C9PEM8"/>
<comment type="caution">
    <text evidence="1">The sequence shown here is derived from an EMBL/GenBank/DDBJ whole genome shotgun (WGS) entry which is preliminary data.</text>
</comment>
<protein>
    <submittedName>
        <fullName evidence="1">Uncharacterized protein</fullName>
    </submittedName>
</protein>
<name>A0A7C9PEM8_9BURK</name>
<keyword evidence="2" id="KW-1185">Reference proteome</keyword>
<dbReference type="RefSeq" id="WP_163455621.1">
    <property type="nucleotide sequence ID" value="NZ_JAAGOH010000001.1"/>
</dbReference>
<evidence type="ECO:0000313" key="1">
    <source>
        <dbReference type="EMBL" id="NDY89769.1"/>
    </source>
</evidence>
<organism evidence="1 2">
    <name type="scientific">Ideonella livida</name>
    <dbReference type="NCBI Taxonomy" id="2707176"/>
    <lineage>
        <taxon>Bacteria</taxon>
        <taxon>Pseudomonadati</taxon>
        <taxon>Pseudomonadota</taxon>
        <taxon>Betaproteobacteria</taxon>
        <taxon>Burkholderiales</taxon>
        <taxon>Sphaerotilaceae</taxon>
        <taxon>Ideonella</taxon>
    </lineage>
</organism>
<evidence type="ECO:0000313" key="2">
    <source>
        <dbReference type="Proteomes" id="UP000484255"/>
    </source>
</evidence>
<gene>
    <name evidence="1" type="ORF">G3A44_01015</name>
</gene>
<dbReference type="EMBL" id="JAAGOH010000001">
    <property type="protein sequence ID" value="NDY89769.1"/>
    <property type="molecule type" value="Genomic_DNA"/>
</dbReference>